<evidence type="ECO:0000313" key="6">
    <source>
        <dbReference type="EMBL" id="MCY9696470.1"/>
    </source>
</evidence>
<feature type="domain" description="HTH arsR-type" evidence="5">
    <location>
        <begin position="14"/>
        <end position="126"/>
    </location>
</feature>
<dbReference type="InterPro" id="IPR036388">
    <property type="entry name" value="WH-like_DNA-bd_sf"/>
</dbReference>
<dbReference type="EMBL" id="JAMDMX010000100">
    <property type="protein sequence ID" value="MCY9696470.1"/>
    <property type="molecule type" value="Genomic_DNA"/>
</dbReference>
<dbReference type="PROSITE" id="PS50987">
    <property type="entry name" value="HTH_ARSR_2"/>
    <property type="match status" value="1"/>
</dbReference>
<dbReference type="SMART" id="SM00450">
    <property type="entry name" value="RHOD"/>
    <property type="match status" value="1"/>
</dbReference>
<dbReference type="InterPro" id="IPR001845">
    <property type="entry name" value="HTH_ArsR_DNA-bd_dom"/>
</dbReference>
<dbReference type="InterPro" id="IPR011991">
    <property type="entry name" value="ArsR-like_HTH"/>
</dbReference>
<dbReference type="InterPro" id="IPR036390">
    <property type="entry name" value="WH_DNA-bd_sf"/>
</dbReference>
<evidence type="ECO:0000256" key="3">
    <source>
        <dbReference type="ARBA" id="ARBA00023163"/>
    </source>
</evidence>
<dbReference type="Proteomes" id="UP001527099">
    <property type="component" value="Unassembled WGS sequence"/>
</dbReference>
<keyword evidence="7" id="KW-1185">Reference proteome</keyword>
<dbReference type="Gene3D" id="1.10.10.10">
    <property type="entry name" value="Winged helix-like DNA-binding domain superfamily/Winged helix DNA-binding domain"/>
    <property type="match status" value="1"/>
</dbReference>
<dbReference type="InterPro" id="IPR001763">
    <property type="entry name" value="Rhodanese-like_dom"/>
</dbReference>
<comment type="caution">
    <text evidence="6">The sequence shown here is derived from an EMBL/GenBank/DDBJ whole genome shotgun (WGS) entry which is preliminary data.</text>
</comment>
<evidence type="ECO:0000259" key="4">
    <source>
        <dbReference type="PROSITE" id="PS50206"/>
    </source>
</evidence>
<organism evidence="6 7">
    <name type="scientific">Paenibacillus alginolyticus</name>
    <dbReference type="NCBI Taxonomy" id="59839"/>
    <lineage>
        <taxon>Bacteria</taxon>
        <taxon>Bacillati</taxon>
        <taxon>Bacillota</taxon>
        <taxon>Bacilli</taxon>
        <taxon>Bacillales</taxon>
        <taxon>Paenibacillaceae</taxon>
        <taxon>Paenibacillus</taxon>
    </lineage>
</organism>
<keyword evidence="3" id="KW-0804">Transcription</keyword>
<evidence type="ECO:0000313" key="7">
    <source>
        <dbReference type="Proteomes" id="UP001527099"/>
    </source>
</evidence>
<dbReference type="Pfam" id="PF01022">
    <property type="entry name" value="HTH_5"/>
    <property type="match status" value="1"/>
</dbReference>
<dbReference type="InterPro" id="IPR051011">
    <property type="entry name" value="Metal_resp_trans_reg"/>
</dbReference>
<keyword evidence="1" id="KW-0805">Transcription regulation</keyword>
<dbReference type="CDD" id="cd00158">
    <property type="entry name" value="RHOD"/>
    <property type="match status" value="1"/>
</dbReference>
<dbReference type="SUPFAM" id="SSF52821">
    <property type="entry name" value="Rhodanese/Cell cycle control phosphatase"/>
    <property type="match status" value="1"/>
</dbReference>
<dbReference type="NCBIfam" id="NF033788">
    <property type="entry name" value="HTH_metalloreg"/>
    <property type="match status" value="1"/>
</dbReference>
<accession>A0ABT4GJU1</accession>
<sequence>MDSVPEAIPSAKEFKNELFQQLSRVGKCLSSDKRLEVLSLLAQGPKSVEKLAQVTEMSVANVSRHLQVLLDARLVKFSKKGTYVIYSLADPSIAAFLFALWQIGESQLAEVSRIRQEFLHHYEDVRTLSLEEARAKMEAGEIILLDVRSRDEYEAGHLSGAISVPMEEFEPYLHNLPRPVEVVVYCRGPYCISSTQAVAKLQREGITAYKLEGGEHEWLKEAN</sequence>
<dbReference type="PANTHER" id="PTHR43132:SF8">
    <property type="entry name" value="HTH-TYPE TRANSCRIPTIONAL REGULATOR KMTR"/>
    <property type="match status" value="1"/>
</dbReference>
<evidence type="ECO:0000259" key="5">
    <source>
        <dbReference type="PROSITE" id="PS50987"/>
    </source>
</evidence>
<dbReference type="Gene3D" id="3.40.250.10">
    <property type="entry name" value="Rhodanese-like domain"/>
    <property type="match status" value="1"/>
</dbReference>
<protein>
    <submittedName>
        <fullName evidence="6">Metalloregulator ArsR/SmtB family transcription factor</fullName>
    </submittedName>
</protein>
<keyword evidence="2" id="KW-0238">DNA-binding</keyword>
<reference evidence="6 7" key="1">
    <citation type="submission" date="2022-05" db="EMBL/GenBank/DDBJ databases">
        <title>Genome Sequencing of Bee-Associated Microbes.</title>
        <authorList>
            <person name="Dunlap C."/>
        </authorList>
    </citation>
    <scope>NUCLEOTIDE SEQUENCE [LARGE SCALE GENOMIC DNA]</scope>
    <source>
        <strain evidence="6 7">NRRL B-14421</strain>
    </source>
</reference>
<dbReference type="Pfam" id="PF00581">
    <property type="entry name" value="Rhodanese"/>
    <property type="match status" value="1"/>
</dbReference>
<name>A0ABT4GJU1_9BACL</name>
<evidence type="ECO:0000256" key="2">
    <source>
        <dbReference type="ARBA" id="ARBA00023125"/>
    </source>
</evidence>
<dbReference type="PROSITE" id="PS50206">
    <property type="entry name" value="RHODANESE_3"/>
    <property type="match status" value="1"/>
</dbReference>
<proteinExistence type="predicted"/>
<gene>
    <name evidence="6" type="ORF">M5X19_26735</name>
</gene>
<dbReference type="SUPFAM" id="SSF46785">
    <property type="entry name" value="Winged helix' DNA-binding domain"/>
    <property type="match status" value="1"/>
</dbReference>
<evidence type="ECO:0000256" key="1">
    <source>
        <dbReference type="ARBA" id="ARBA00023015"/>
    </source>
</evidence>
<dbReference type="SMART" id="SM00418">
    <property type="entry name" value="HTH_ARSR"/>
    <property type="match status" value="1"/>
</dbReference>
<feature type="domain" description="Rhodanese" evidence="4">
    <location>
        <begin position="138"/>
        <end position="223"/>
    </location>
</feature>
<dbReference type="PRINTS" id="PR00778">
    <property type="entry name" value="HTHARSR"/>
</dbReference>
<dbReference type="InterPro" id="IPR036873">
    <property type="entry name" value="Rhodanese-like_dom_sf"/>
</dbReference>
<dbReference type="CDD" id="cd00090">
    <property type="entry name" value="HTH_ARSR"/>
    <property type="match status" value="1"/>
</dbReference>
<dbReference type="PANTHER" id="PTHR43132">
    <property type="entry name" value="ARSENICAL RESISTANCE OPERON REPRESSOR ARSR-RELATED"/>
    <property type="match status" value="1"/>
</dbReference>
<dbReference type="RefSeq" id="WP_268617561.1">
    <property type="nucleotide sequence ID" value="NZ_JAMDMX010000100.1"/>
</dbReference>